<dbReference type="Proteomes" id="UP000327157">
    <property type="component" value="Chromosome 6"/>
</dbReference>
<keyword evidence="3" id="KW-1185">Reference proteome</keyword>
<protein>
    <submittedName>
        <fullName evidence="2">Uncharacterized protein</fullName>
    </submittedName>
</protein>
<accession>A0A5N5HZM3</accession>
<dbReference type="AlphaFoldDB" id="A0A5N5HZM3"/>
<sequence length="150" mass="16775">MFKASWMSNVIHHRSSTSLTHCPKAKSWSRNQQGSCQSHEDHAKKIPSKNATKKKAKKLVAKALKKKRSEDALSWRLPNASTKAVKAKKHRVIKTNALAADKACTTTKIVIGSTPITLVTEEPVSHLLLKKFLRVQIFLNLGRLPTRETT</sequence>
<reference evidence="2 3" key="3">
    <citation type="submission" date="2019-11" db="EMBL/GenBank/DDBJ databases">
        <title>A de novo genome assembly of a pear dwarfing rootstock.</title>
        <authorList>
            <person name="Wang F."/>
            <person name="Wang J."/>
            <person name="Li S."/>
            <person name="Zhang Y."/>
            <person name="Fang M."/>
            <person name="Ma L."/>
            <person name="Zhao Y."/>
            <person name="Jiang S."/>
        </authorList>
    </citation>
    <scope>NUCLEOTIDE SEQUENCE [LARGE SCALE GENOMIC DNA]</scope>
    <source>
        <strain evidence="2">S2</strain>
        <tissue evidence="2">Leaf</tissue>
    </source>
</reference>
<comment type="caution">
    <text evidence="2">The sequence shown here is derived from an EMBL/GenBank/DDBJ whole genome shotgun (WGS) entry which is preliminary data.</text>
</comment>
<reference evidence="2 3" key="1">
    <citation type="submission" date="2019-09" db="EMBL/GenBank/DDBJ databases">
        <authorList>
            <person name="Ou C."/>
        </authorList>
    </citation>
    <scope>NUCLEOTIDE SEQUENCE [LARGE SCALE GENOMIC DNA]</scope>
    <source>
        <strain evidence="2">S2</strain>
        <tissue evidence="2">Leaf</tissue>
    </source>
</reference>
<evidence type="ECO:0000256" key="1">
    <source>
        <dbReference type="SAM" id="MobiDB-lite"/>
    </source>
</evidence>
<proteinExistence type="predicted"/>
<gene>
    <name evidence="2" type="ORF">D8674_028560</name>
</gene>
<dbReference type="EMBL" id="SMOL01000120">
    <property type="protein sequence ID" value="KAB2632313.1"/>
    <property type="molecule type" value="Genomic_DNA"/>
</dbReference>
<feature type="region of interest" description="Disordered" evidence="1">
    <location>
        <begin position="21"/>
        <end position="56"/>
    </location>
</feature>
<organism evidence="2 3">
    <name type="scientific">Pyrus ussuriensis x Pyrus communis</name>
    <dbReference type="NCBI Taxonomy" id="2448454"/>
    <lineage>
        <taxon>Eukaryota</taxon>
        <taxon>Viridiplantae</taxon>
        <taxon>Streptophyta</taxon>
        <taxon>Embryophyta</taxon>
        <taxon>Tracheophyta</taxon>
        <taxon>Spermatophyta</taxon>
        <taxon>Magnoliopsida</taxon>
        <taxon>eudicotyledons</taxon>
        <taxon>Gunneridae</taxon>
        <taxon>Pentapetalae</taxon>
        <taxon>rosids</taxon>
        <taxon>fabids</taxon>
        <taxon>Rosales</taxon>
        <taxon>Rosaceae</taxon>
        <taxon>Amygdaloideae</taxon>
        <taxon>Maleae</taxon>
        <taxon>Pyrus</taxon>
    </lineage>
</organism>
<evidence type="ECO:0000313" key="2">
    <source>
        <dbReference type="EMBL" id="KAB2632313.1"/>
    </source>
</evidence>
<name>A0A5N5HZM3_9ROSA</name>
<feature type="compositionally biased region" description="Polar residues" evidence="1">
    <location>
        <begin position="28"/>
        <end position="37"/>
    </location>
</feature>
<evidence type="ECO:0000313" key="3">
    <source>
        <dbReference type="Proteomes" id="UP000327157"/>
    </source>
</evidence>
<feature type="compositionally biased region" description="Basic residues" evidence="1">
    <location>
        <begin position="45"/>
        <end position="56"/>
    </location>
</feature>
<reference evidence="3" key="2">
    <citation type="submission" date="2019-10" db="EMBL/GenBank/DDBJ databases">
        <title>A de novo genome assembly of a pear dwarfing rootstock.</title>
        <authorList>
            <person name="Wang F."/>
            <person name="Wang J."/>
            <person name="Li S."/>
            <person name="Zhang Y."/>
            <person name="Fang M."/>
            <person name="Ma L."/>
            <person name="Zhao Y."/>
            <person name="Jiang S."/>
        </authorList>
    </citation>
    <scope>NUCLEOTIDE SEQUENCE [LARGE SCALE GENOMIC DNA]</scope>
</reference>